<evidence type="ECO:0000256" key="2">
    <source>
        <dbReference type="SAM" id="SignalP"/>
    </source>
</evidence>
<name>B8G717_CHLAD</name>
<dbReference type="PROSITE" id="PS51257">
    <property type="entry name" value="PROKAR_LIPOPROTEIN"/>
    <property type="match status" value="1"/>
</dbReference>
<proteinExistence type="predicted"/>
<feature type="region of interest" description="Disordered" evidence="1">
    <location>
        <begin position="25"/>
        <end position="83"/>
    </location>
</feature>
<keyword evidence="4" id="KW-1185">Reference proteome</keyword>
<dbReference type="STRING" id="326427.Cagg_1060"/>
<dbReference type="AlphaFoldDB" id="B8G717"/>
<dbReference type="eggNOG" id="ENOG5033B9X">
    <property type="taxonomic scope" value="Bacteria"/>
</dbReference>
<evidence type="ECO:0000313" key="4">
    <source>
        <dbReference type="Proteomes" id="UP000002508"/>
    </source>
</evidence>
<dbReference type="EMBL" id="CP001337">
    <property type="protein sequence ID" value="ACL23974.1"/>
    <property type="molecule type" value="Genomic_DNA"/>
</dbReference>
<feature type="signal peptide" evidence="2">
    <location>
        <begin position="1"/>
        <end position="23"/>
    </location>
</feature>
<evidence type="ECO:0000256" key="1">
    <source>
        <dbReference type="SAM" id="MobiDB-lite"/>
    </source>
</evidence>
<dbReference type="OrthoDB" id="5801841at2"/>
<sequence>MRTLLLMAIVALFLFTACGTATTSVPAQPTAPPNQPVPTQPPAATRDLAAPVPGVAEPTATQLPDNPAAQPVPAPTETAASLPPTVAPAATLVPTVMPIKESPMPIQPAPPFNAQPLQPPYSPTIEQQIAAAKQDLAQRLRIDAATIEVVSVEAVTWPDGSLGCPRPGMAYTQVLIDGLRILLRVGDQLYPYHSGNNQPPFLCESQMGSRAQP</sequence>
<accession>B8G717</accession>
<keyword evidence="2" id="KW-0732">Signal</keyword>
<feature type="chain" id="PRO_5002872788" evidence="2">
    <location>
        <begin position="24"/>
        <end position="213"/>
    </location>
</feature>
<gene>
    <name evidence="3" type="ordered locus">Cagg_1060</name>
</gene>
<dbReference type="Proteomes" id="UP000002508">
    <property type="component" value="Chromosome"/>
</dbReference>
<organism evidence="3 4">
    <name type="scientific">Chloroflexus aggregans (strain MD-66 / DSM 9485)</name>
    <dbReference type="NCBI Taxonomy" id="326427"/>
    <lineage>
        <taxon>Bacteria</taxon>
        <taxon>Bacillati</taxon>
        <taxon>Chloroflexota</taxon>
        <taxon>Chloroflexia</taxon>
        <taxon>Chloroflexales</taxon>
        <taxon>Chloroflexineae</taxon>
        <taxon>Chloroflexaceae</taxon>
        <taxon>Chloroflexus</taxon>
    </lineage>
</organism>
<evidence type="ECO:0000313" key="3">
    <source>
        <dbReference type="EMBL" id="ACL23974.1"/>
    </source>
</evidence>
<dbReference type="HOGENOM" id="CLU_1371327_0_0_0"/>
<feature type="compositionally biased region" description="Pro residues" evidence="1">
    <location>
        <begin position="29"/>
        <end position="41"/>
    </location>
</feature>
<reference evidence="3" key="1">
    <citation type="submission" date="2008-12" db="EMBL/GenBank/DDBJ databases">
        <title>Complete sequence of Chloroflexus aggregans DSM 9485.</title>
        <authorList>
            <consortium name="US DOE Joint Genome Institute"/>
            <person name="Lucas S."/>
            <person name="Copeland A."/>
            <person name="Lapidus A."/>
            <person name="Glavina del Rio T."/>
            <person name="Dalin E."/>
            <person name="Tice H."/>
            <person name="Pitluck S."/>
            <person name="Foster B."/>
            <person name="Larimer F."/>
            <person name="Land M."/>
            <person name="Hauser L."/>
            <person name="Kyrpides N."/>
            <person name="Mikhailova N."/>
            <person name="Bryant D."/>
            <person name="Richardson P."/>
        </authorList>
    </citation>
    <scope>NUCLEOTIDE SEQUENCE</scope>
    <source>
        <strain evidence="3">DSM 9485</strain>
    </source>
</reference>
<protein>
    <submittedName>
        <fullName evidence="3">Uncharacterized protein</fullName>
    </submittedName>
</protein>
<dbReference type="KEGG" id="cag:Cagg_1060"/>
<dbReference type="RefSeq" id="WP_012616338.1">
    <property type="nucleotide sequence ID" value="NC_011831.1"/>
</dbReference>